<dbReference type="Proteomes" id="UP000190961">
    <property type="component" value="Unassembled WGS sequence"/>
</dbReference>
<feature type="domain" description="Glycosyltransferase 2-like" evidence="1">
    <location>
        <begin position="7"/>
        <end position="145"/>
    </location>
</feature>
<name>A0A1T5KQ82_9BACT</name>
<dbReference type="OrthoDB" id="9815829at2"/>
<sequence length="353" mass="41494">MQAPKLTVLMPVYNAAAYLREAMESILHQTFQDFEFLIIDDGSSDESAAIVNSYTDARIRFIQNDANLGISETLNRGIDLSSCELIARMDADDISYPARLQKQYDYMISNPDCMLLSTACRIITAGKKHVRLEKYTSRFFYYNLNFECWIYHPTVMYRKGAVQEVGMYSILYSEDYDLFWKLAQKFRIANLSDILLDYRFSPSSLNTVLRKTEYDIANRQNVIRNIQRYMGNEFFLPEEYLECLRHNVIPLAETRSIAKIVDCLSLLDQITKRIIDTENVNRNVVDIKEAAWFKRDFIIYQLFQELPWKYSLPLLVKTGKLNLIFRKVIYAIRWRLKNTVRLLLTVNKIVYLV</sequence>
<dbReference type="Gene3D" id="3.90.550.10">
    <property type="entry name" value="Spore Coat Polysaccharide Biosynthesis Protein SpsA, Chain A"/>
    <property type="match status" value="1"/>
</dbReference>
<evidence type="ECO:0000313" key="3">
    <source>
        <dbReference type="Proteomes" id="UP000190961"/>
    </source>
</evidence>
<keyword evidence="3" id="KW-1185">Reference proteome</keyword>
<dbReference type="PANTHER" id="PTHR22916:SF3">
    <property type="entry name" value="UDP-GLCNAC:BETAGAL BETA-1,3-N-ACETYLGLUCOSAMINYLTRANSFERASE-LIKE PROTEIN 1"/>
    <property type="match status" value="1"/>
</dbReference>
<proteinExistence type="predicted"/>
<reference evidence="2 3" key="1">
    <citation type="submission" date="2017-02" db="EMBL/GenBank/DDBJ databases">
        <authorList>
            <person name="Peterson S.W."/>
        </authorList>
    </citation>
    <scope>NUCLEOTIDE SEQUENCE [LARGE SCALE GENOMIC DNA]</scope>
    <source>
        <strain evidence="2 3">DSM 25262</strain>
    </source>
</reference>
<dbReference type="InterPro" id="IPR029044">
    <property type="entry name" value="Nucleotide-diphossugar_trans"/>
</dbReference>
<accession>A0A1T5KQ82</accession>
<dbReference type="STRING" id="688867.SAMN05660236_2474"/>
<evidence type="ECO:0000313" key="2">
    <source>
        <dbReference type="EMBL" id="SKC65902.1"/>
    </source>
</evidence>
<gene>
    <name evidence="2" type="ORF">SAMN05660236_2474</name>
</gene>
<protein>
    <submittedName>
        <fullName evidence="2">Glycosyl transferase family 2</fullName>
    </submittedName>
</protein>
<dbReference type="EMBL" id="FUZU01000001">
    <property type="protein sequence ID" value="SKC65902.1"/>
    <property type="molecule type" value="Genomic_DNA"/>
</dbReference>
<dbReference type="SUPFAM" id="SSF53448">
    <property type="entry name" value="Nucleotide-diphospho-sugar transferases"/>
    <property type="match status" value="1"/>
</dbReference>
<keyword evidence="2" id="KW-0808">Transferase</keyword>
<dbReference type="AlphaFoldDB" id="A0A1T5KQ82"/>
<dbReference type="GO" id="GO:0016758">
    <property type="term" value="F:hexosyltransferase activity"/>
    <property type="evidence" value="ECO:0007669"/>
    <property type="project" value="UniProtKB-ARBA"/>
</dbReference>
<dbReference type="PANTHER" id="PTHR22916">
    <property type="entry name" value="GLYCOSYLTRANSFERASE"/>
    <property type="match status" value="1"/>
</dbReference>
<dbReference type="Pfam" id="PF00535">
    <property type="entry name" value="Glycos_transf_2"/>
    <property type="match status" value="1"/>
</dbReference>
<dbReference type="RefSeq" id="WP_079686926.1">
    <property type="nucleotide sequence ID" value="NZ_FUZU01000001.1"/>
</dbReference>
<evidence type="ECO:0000259" key="1">
    <source>
        <dbReference type="Pfam" id="PF00535"/>
    </source>
</evidence>
<dbReference type="InterPro" id="IPR001173">
    <property type="entry name" value="Glyco_trans_2-like"/>
</dbReference>
<organism evidence="2 3">
    <name type="scientific">Ohtaekwangia koreensis</name>
    <dbReference type="NCBI Taxonomy" id="688867"/>
    <lineage>
        <taxon>Bacteria</taxon>
        <taxon>Pseudomonadati</taxon>
        <taxon>Bacteroidota</taxon>
        <taxon>Cytophagia</taxon>
        <taxon>Cytophagales</taxon>
        <taxon>Fulvivirgaceae</taxon>
        <taxon>Ohtaekwangia</taxon>
    </lineage>
</organism>